<evidence type="ECO:0000256" key="2">
    <source>
        <dbReference type="RuleBase" id="RU362097"/>
    </source>
</evidence>
<evidence type="ECO:0000256" key="1">
    <source>
        <dbReference type="ARBA" id="ARBA00007613"/>
    </source>
</evidence>
<dbReference type="PANTHER" id="PTHR30203:SF32">
    <property type="entry name" value="CATION EFFLUX SYSTEM PROTEIN CUSC"/>
    <property type="match status" value="1"/>
</dbReference>
<dbReference type="GO" id="GO:0005886">
    <property type="term" value="C:plasma membrane"/>
    <property type="evidence" value="ECO:0007669"/>
    <property type="project" value="UniProtKB-SubCell"/>
</dbReference>
<dbReference type="NCBIfam" id="TIGR01845">
    <property type="entry name" value="outer_NodT"/>
    <property type="match status" value="1"/>
</dbReference>
<dbReference type="InterPro" id="IPR010131">
    <property type="entry name" value="MdtP/NodT-like"/>
</dbReference>
<dbReference type="PATRIC" id="fig|1280950.3.peg.2761"/>
<dbReference type="GO" id="GO:0015562">
    <property type="term" value="F:efflux transmembrane transporter activity"/>
    <property type="evidence" value="ECO:0007669"/>
    <property type="project" value="InterPro"/>
</dbReference>
<dbReference type="Gene3D" id="2.20.200.10">
    <property type="entry name" value="Outer membrane efflux proteins (OEP)"/>
    <property type="match status" value="1"/>
</dbReference>
<keyword evidence="2" id="KW-0732">Signal</keyword>
<name>A0A059FHB5_9PROT</name>
<gene>
    <name evidence="3" type="ORF">HJO_13731</name>
</gene>
<dbReference type="Gene3D" id="1.20.1600.10">
    <property type="entry name" value="Outer membrane efflux proteins (OEP)"/>
    <property type="match status" value="1"/>
</dbReference>
<dbReference type="EMBL" id="ARYK01000007">
    <property type="protein sequence ID" value="KCZ90014.1"/>
    <property type="molecule type" value="Genomic_DNA"/>
</dbReference>
<keyword evidence="2" id="KW-1134">Transmembrane beta strand</keyword>
<accession>A0A059FHB5</accession>
<dbReference type="eggNOG" id="COG1538">
    <property type="taxonomic scope" value="Bacteria"/>
</dbReference>
<proteinExistence type="inferred from homology"/>
<evidence type="ECO:0000313" key="4">
    <source>
        <dbReference type="Proteomes" id="UP000025171"/>
    </source>
</evidence>
<dbReference type="Proteomes" id="UP000025171">
    <property type="component" value="Unassembled WGS sequence"/>
</dbReference>
<dbReference type="InterPro" id="IPR003423">
    <property type="entry name" value="OMP_efflux"/>
</dbReference>
<keyword evidence="2" id="KW-0812">Transmembrane</keyword>
<keyword evidence="2 3" id="KW-0449">Lipoprotein</keyword>
<dbReference type="RefSeq" id="WP_035617900.1">
    <property type="nucleotide sequence ID" value="NZ_ARYK01000007.1"/>
</dbReference>
<evidence type="ECO:0000313" key="3">
    <source>
        <dbReference type="EMBL" id="KCZ90014.1"/>
    </source>
</evidence>
<feature type="signal peptide" evidence="2">
    <location>
        <begin position="1"/>
        <end position="23"/>
    </location>
</feature>
<dbReference type="Pfam" id="PF02321">
    <property type="entry name" value="OEP"/>
    <property type="match status" value="2"/>
</dbReference>
<keyword evidence="4" id="KW-1185">Reference proteome</keyword>
<comment type="caution">
    <text evidence="3">The sequence shown here is derived from an EMBL/GenBank/DDBJ whole genome shotgun (WGS) entry which is preliminary data.</text>
</comment>
<comment type="subcellular location">
    <subcellularLocation>
        <location evidence="2">Cell membrane</location>
        <topology evidence="2">Lipid-anchor</topology>
    </subcellularLocation>
</comment>
<feature type="chain" id="PRO_5001431870" evidence="2">
    <location>
        <begin position="24"/>
        <end position="470"/>
    </location>
</feature>
<dbReference type="SUPFAM" id="SSF56954">
    <property type="entry name" value="Outer membrane efflux proteins (OEP)"/>
    <property type="match status" value="1"/>
</dbReference>
<dbReference type="STRING" id="1280950.HJO_13731"/>
<organism evidence="3 4">
    <name type="scientific">Hyphomonas johnsonii MHS-2</name>
    <dbReference type="NCBI Taxonomy" id="1280950"/>
    <lineage>
        <taxon>Bacteria</taxon>
        <taxon>Pseudomonadati</taxon>
        <taxon>Pseudomonadota</taxon>
        <taxon>Alphaproteobacteria</taxon>
        <taxon>Hyphomonadales</taxon>
        <taxon>Hyphomonadaceae</taxon>
        <taxon>Hyphomonas</taxon>
    </lineage>
</organism>
<dbReference type="AlphaFoldDB" id="A0A059FHB5"/>
<dbReference type="PROSITE" id="PS51257">
    <property type="entry name" value="PROKAR_LIPOPROTEIN"/>
    <property type="match status" value="1"/>
</dbReference>
<dbReference type="OrthoDB" id="9783100at2"/>
<dbReference type="PANTHER" id="PTHR30203">
    <property type="entry name" value="OUTER MEMBRANE CATION EFFLUX PROTEIN"/>
    <property type="match status" value="1"/>
</dbReference>
<keyword evidence="2" id="KW-0564">Palmitate</keyword>
<sequence length="470" mass="49510">MNRYSLALVLLAALSGCSSTGTADRPQPALSAEVAGLGAPADWAFGAGADGEIAADWSSIISDPVLLDLMSQALSANPNLRATEESVRRAEAFLRQSRSNLLPFVNASAGASASSPFEDFDLGERYTLGLDASWEADLWGAIRSGIAASEYDLQAAETFYRASREALAAAVARAYVVAIDAGRQVELTRATLAAQVETQRIVNIRYELGAADRGDQVLAESDVASARDSLETSLAAQRSAVRALQVLLGRYPDGSMTVPDALPVVADVVIAGQPADLLRRRPDVLSAEASVRSAFASTRVVRAGRWPSLSLSGGVSSATDSLGDLVDPAALALSLGARLADTLFDGGLTAARIEAAEAGGRLALANYGSAVLDAYADVEGRLDDVETLRRRATYVETASANARETLQLAEIQYKEGAIDLLDVLTFRQRSFQADRTLLSLRRSEIESRIALYLSLGGAMTPLPTANDGQS</sequence>
<keyword evidence="2" id="KW-0472">Membrane</keyword>
<reference evidence="3 4" key="1">
    <citation type="journal article" date="2014" name="Antonie Van Leeuwenhoek">
        <title>Hyphomonas beringensis sp. nov. and Hyphomonas chukchiensis sp. nov., isolated from surface seawater of the Bering Sea and Chukchi Sea.</title>
        <authorList>
            <person name="Li C."/>
            <person name="Lai Q."/>
            <person name="Li G."/>
            <person name="Dong C."/>
            <person name="Wang J."/>
            <person name="Liao Y."/>
            <person name="Shao Z."/>
        </authorList>
    </citation>
    <scope>NUCLEOTIDE SEQUENCE [LARGE SCALE GENOMIC DNA]</scope>
    <source>
        <strain evidence="3 4">MHS-2</strain>
    </source>
</reference>
<protein>
    <submittedName>
        <fullName evidence="3">NodT family RND efflux system outer membrane lipoprotein</fullName>
    </submittedName>
</protein>
<comment type="similarity">
    <text evidence="1 2">Belongs to the outer membrane factor (OMF) (TC 1.B.17) family.</text>
</comment>